<evidence type="ECO:0000259" key="2">
    <source>
        <dbReference type="SMART" id="SM01017"/>
    </source>
</evidence>
<dbReference type="InterPro" id="IPR011022">
    <property type="entry name" value="Arrestin_C-like"/>
</dbReference>
<comment type="caution">
    <text evidence="3">The sequence shown here is derived from an EMBL/GenBank/DDBJ whole genome shotgun (WGS) entry which is preliminary data.</text>
</comment>
<feature type="region of interest" description="Disordered" evidence="1">
    <location>
        <begin position="1"/>
        <end position="27"/>
    </location>
</feature>
<dbReference type="Gene3D" id="2.60.40.640">
    <property type="match status" value="2"/>
</dbReference>
<dbReference type="EMBL" id="JAOPGA020001054">
    <property type="protein sequence ID" value="KAL0484535.1"/>
    <property type="molecule type" value="Genomic_DNA"/>
</dbReference>
<dbReference type="InterPro" id="IPR014752">
    <property type="entry name" value="Arrestin-like_C"/>
</dbReference>
<organism evidence="3 4">
    <name type="scientific">Acrasis kona</name>
    <dbReference type="NCBI Taxonomy" id="1008807"/>
    <lineage>
        <taxon>Eukaryota</taxon>
        <taxon>Discoba</taxon>
        <taxon>Heterolobosea</taxon>
        <taxon>Tetramitia</taxon>
        <taxon>Eutetramitia</taxon>
        <taxon>Acrasidae</taxon>
        <taxon>Acrasis</taxon>
    </lineage>
</organism>
<name>A0AAW2Z4Z6_9EUKA</name>
<dbReference type="Pfam" id="PF02752">
    <property type="entry name" value="Arrestin_C"/>
    <property type="match status" value="1"/>
</dbReference>
<dbReference type="SMART" id="SM01017">
    <property type="entry name" value="Arrestin_C"/>
    <property type="match status" value="1"/>
</dbReference>
<evidence type="ECO:0000313" key="4">
    <source>
        <dbReference type="Proteomes" id="UP001431209"/>
    </source>
</evidence>
<dbReference type="Proteomes" id="UP001431209">
    <property type="component" value="Unassembled WGS sequence"/>
</dbReference>
<evidence type="ECO:0000256" key="1">
    <source>
        <dbReference type="SAM" id="MobiDB-lite"/>
    </source>
</evidence>
<dbReference type="PANTHER" id="PTHR11188:SF17">
    <property type="entry name" value="FI21816P1"/>
    <property type="match status" value="1"/>
</dbReference>
<proteinExistence type="predicted"/>
<reference evidence="3 4" key="1">
    <citation type="submission" date="2024-03" db="EMBL/GenBank/DDBJ databases">
        <title>The Acrasis kona genome and developmental transcriptomes reveal deep origins of eukaryotic multicellular pathways.</title>
        <authorList>
            <person name="Sheikh S."/>
            <person name="Fu C.-J."/>
            <person name="Brown M.W."/>
            <person name="Baldauf S.L."/>
        </authorList>
    </citation>
    <scope>NUCLEOTIDE SEQUENCE [LARGE SCALE GENOMIC DNA]</scope>
    <source>
        <strain evidence="3 4">ATCC MYA-3509</strain>
    </source>
</reference>
<feature type="domain" description="Arrestin C-terminal-like" evidence="2">
    <location>
        <begin position="276"/>
        <end position="405"/>
    </location>
</feature>
<dbReference type="Pfam" id="PF00339">
    <property type="entry name" value="Arrestin_N"/>
    <property type="match status" value="1"/>
</dbReference>
<evidence type="ECO:0000313" key="3">
    <source>
        <dbReference type="EMBL" id="KAL0484535.1"/>
    </source>
</evidence>
<feature type="compositionally biased region" description="Polar residues" evidence="1">
    <location>
        <begin position="1"/>
        <end position="15"/>
    </location>
</feature>
<keyword evidence="4" id="KW-1185">Reference proteome</keyword>
<dbReference type="PANTHER" id="PTHR11188">
    <property type="entry name" value="ARRESTIN DOMAIN CONTAINING PROTEIN"/>
    <property type="match status" value="1"/>
</dbReference>
<dbReference type="InterPro" id="IPR014756">
    <property type="entry name" value="Ig_E-set"/>
</dbReference>
<dbReference type="InterPro" id="IPR050357">
    <property type="entry name" value="Arrestin_domain-protein"/>
</dbReference>
<accession>A0AAW2Z4Z6</accession>
<dbReference type="SUPFAM" id="SSF81296">
    <property type="entry name" value="E set domains"/>
    <property type="match status" value="2"/>
</dbReference>
<dbReference type="GO" id="GO:0005737">
    <property type="term" value="C:cytoplasm"/>
    <property type="evidence" value="ECO:0007669"/>
    <property type="project" value="TreeGrafter"/>
</dbReference>
<gene>
    <name evidence="3" type="ORF">AKO1_011593</name>
</gene>
<protein>
    <recommendedName>
        <fullName evidence="2">Arrestin C-terminal-like domain-containing protein</fullName>
    </recommendedName>
</protein>
<sequence length="414" mass="45679">MNQQHTQRTESTVPNTPGAVERSKTGTEGFFKNIMTGTGKVVSSGVSGVGKVVSSSVSGVGKVVSTTASGVGKVVSTTVSTGASGINYMFSGVTKVVKTVLPNGAGSINITFDKDVYRPGEMINGAVRLSILRNINAKCLNVKIEGIEFASKLRTEYDDNGGFDPNSHEAPRAWRDERREIFSEIKALQEFSKKSDLPIGTYDYKFQHLLPTNLPGSFHYMSKNITADVKYRVKVWMELKEGSKVAVESLLNVYEIINRPPRPVVETREKSFVFGGRGKLQIKLNLDKDIFFLGEKMAVKLNVDNQTRKDVSHLRIKLMRTINVKVNDDQGTHVEDVCRTSYPGVKAKTTFNDIVYFDIPANLESDPTSSGHLCQNLYHLDVECEVARAFDLRIHPKIIIASSPHNIVQTTSSA</sequence>
<dbReference type="AlphaFoldDB" id="A0AAW2Z4Z6"/>
<dbReference type="InterPro" id="IPR011021">
    <property type="entry name" value="Arrestin-like_N"/>
</dbReference>
<dbReference type="GO" id="GO:0015031">
    <property type="term" value="P:protein transport"/>
    <property type="evidence" value="ECO:0007669"/>
    <property type="project" value="TreeGrafter"/>
</dbReference>